<keyword evidence="1" id="KW-0812">Transmembrane</keyword>
<evidence type="ECO:0000313" key="3">
    <source>
        <dbReference type="EMBL" id="VZO37325.1"/>
    </source>
</evidence>
<accession>A0A7M4DJU0</accession>
<comment type="caution">
    <text evidence="3">The sequence shown here is derived from an EMBL/GenBank/DDBJ whole genome shotgun (WGS) entry which is preliminary data.</text>
</comment>
<keyword evidence="4" id="KW-1185">Reference proteome</keyword>
<dbReference type="EMBL" id="CACRYJ010000034">
    <property type="protein sequence ID" value="VZO37325.1"/>
    <property type="molecule type" value="Genomic_DNA"/>
</dbReference>
<keyword evidence="1" id="KW-1133">Transmembrane helix</keyword>
<evidence type="ECO:0000259" key="2">
    <source>
        <dbReference type="Pfam" id="PF07811"/>
    </source>
</evidence>
<dbReference type="Pfam" id="PF07811">
    <property type="entry name" value="TadE"/>
    <property type="match status" value="1"/>
</dbReference>
<sequence length="114" mass="11488">MTLEAVIVLPAVLLLIFVAIQAGLWFHAREVAMHAASAGSTAASAENATNTDGATAAQGFVDQVGALGDVSITIDSAAETVTVTVSGQAPSIVPGMPLPTITQSSTAAIERWTP</sequence>
<dbReference type="Proteomes" id="UP000419743">
    <property type="component" value="Unassembled WGS sequence"/>
</dbReference>
<dbReference type="RefSeq" id="WP_197522503.1">
    <property type="nucleotide sequence ID" value="NZ_CACRYJ010000034.1"/>
</dbReference>
<feature type="domain" description="TadE-like" evidence="2">
    <location>
        <begin position="2"/>
        <end position="39"/>
    </location>
</feature>
<keyword evidence="1" id="KW-0472">Membrane</keyword>
<evidence type="ECO:0000256" key="1">
    <source>
        <dbReference type="SAM" id="Phobius"/>
    </source>
</evidence>
<feature type="transmembrane region" description="Helical" evidence="1">
    <location>
        <begin position="6"/>
        <end position="26"/>
    </location>
</feature>
<protein>
    <submittedName>
        <fullName evidence="3">TadE-like protein</fullName>
    </submittedName>
</protein>
<organism evidence="3 4">
    <name type="scientific">Occultella aeris</name>
    <dbReference type="NCBI Taxonomy" id="2761496"/>
    <lineage>
        <taxon>Bacteria</taxon>
        <taxon>Bacillati</taxon>
        <taxon>Actinomycetota</taxon>
        <taxon>Actinomycetes</taxon>
        <taxon>Micrococcales</taxon>
        <taxon>Ruaniaceae</taxon>
        <taxon>Occultella</taxon>
    </lineage>
</organism>
<dbReference type="AlphaFoldDB" id="A0A7M4DJU0"/>
<gene>
    <name evidence="3" type="ORF">HALOF300_02398</name>
</gene>
<evidence type="ECO:0000313" key="4">
    <source>
        <dbReference type="Proteomes" id="UP000419743"/>
    </source>
</evidence>
<reference evidence="3 4" key="1">
    <citation type="submission" date="2019-11" db="EMBL/GenBank/DDBJ databases">
        <authorList>
            <person name="Criscuolo A."/>
        </authorList>
    </citation>
    <scope>NUCLEOTIDE SEQUENCE [LARGE SCALE GENOMIC DNA]</scope>
    <source>
        <strain evidence="3">CIP111667</strain>
    </source>
</reference>
<name>A0A7M4DJU0_9MICO</name>
<dbReference type="InterPro" id="IPR012495">
    <property type="entry name" value="TadE-like_dom"/>
</dbReference>
<proteinExistence type="predicted"/>